<sequence length="148" mass="15852">MLDAGLIADFGDLFFLTREQLLGLERMGEVSTDNLLAAIGRARTRPLSRVFCALGVRGTGRSMSRRIARHFGTMEAVRAADAEGLQEVDGIGPEKAPVIVTDLAELSDLIDKLVPSRTCCRRPRSSAGAPGLGLGSPYGCRMPAPPYH</sequence>
<proteinExistence type="predicted"/>
<keyword evidence="1" id="KW-0227">DNA damage</keyword>
<protein>
    <recommendedName>
        <fullName evidence="3">DisA/LigA helix-hairpin-helix motif domain-containing protein</fullName>
    </recommendedName>
</protein>
<dbReference type="AlphaFoldDB" id="A0A5R8Z2A6"/>
<keyword evidence="2" id="KW-0234">DNA repair</keyword>
<dbReference type="InterPro" id="IPR041663">
    <property type="entry name" value="DisA/LigA_HHH"/>
</dbReference>
<evidence type="ECO:0000256" key="1">
    <source>
        <dbReference type="ARBA" id="ARBA00022763"/>
    </source>
</evidence>
<dbReference type="InterPro" id="IPR010994">
    <property type="entry name" value="RuvA_2-like"/>
</dbReference>
<feature type="domain" description="DisA/LigA helix-hairpin-helix motif" evidence="3">
    <location>
        <begin position="49"/>
        <end position="100"/>
    </location>
</feature>
<dbReference type="SUPFAM" id="SSF47781">
    <property type="entry name" value="RuvA domain 2-like"/>
    <property type="match status" value="1"/>
</dbReference>
<comment type="caution">
    <text evidence="4">The sequence shown here is derived from an EMBL/GenBank/DDBJ whole genome shotgun (WGS) entry which is preliminary data.</text>
</comment>
<gene>
    <name evidence="4" type="ORF">FED44_14520</name>
</gene>
<dbReference type="Proteomes" id="UP000309033">
    <property type="component" value="Unassembled WGS sequence"/>
</dbReference>
<reference evidence="4" key="1">
    <citation type="submission" date="2019-05" db="EMBL/GenBank/DDBJ databases">
        <title>Isolation, diversity and antifungal activity of Actinobacteria from wheat.</title>
        <authorList>
            <person name="Yu B."/>
        </authorList>
    </citation>
    <scope>NUCLEOTIDE SEQUENCE [LARGE SCALE GENOMIC DNA]</scope>
    <source>
        <strain evidence="4">NEAU-HEGS1-5</strain>
    </source>
</reference>
<name>A0A5R8Z2A6_9ACTN</name>
<accession>A0A5R8Z2A6</accession>
<dbReference type="OrthoDB" id="9759736at2"/>
<dbReference type="GO" id="GO:0006281">
    <property type="term" value="P:DNA repair"/>
    <property type="evidence" value="ECO:0007669"/>
    <property type="project" value="UniProtKB-KW"/>
</dbReference>
<dbReference type="Gene3D" id="1.10.150.20">
    <property type="entry name" value="5' to 3' exonuclease, C-terminal subdomain"/>
    <property type="match status" value="2"/>
</dbReference>
<keyword evidence="5" id="KW-1185">Reference proteome</keyword>
<dbReference type="EMBL" id="VANP01000005">
    <property type="protein sequence ID" value="TLP59909.1"/>
    <property type="molecule type" value="Genomic_DNA"/>
</dbReference>
<evidence type="ECO:0000259" key="3">
    <source>
        <dbReference type="Pfam" id="PF12826"/>
    </source>
</evidence>
<organism evidence="4 5">
    <name type="scientific">Microbispora triticiradicis</name>
    <dbReference type="NCBI Taxonomy" id="2200763"/>
    <lineage>
        <taxon>Bacteria</taxon>
        <taxon>Bacillati</taxon>
        <taxon>Actinomycetota</taxon>
        <taxon>Actinomycetes</taxon>
        <taxon>Streptosporangiales</taxon>
        <taxon>Streptosporangiaceae</taxon>
        <taxon>Microbispora</taxon>
    </lineage>
</organism>
<evidence type="ECO:0000256" key="2">
    <source>
        <dbReference type="ARBA" id="ARBA00023204"/>
    </source>
</evidence>
<dbReference type="Pfam" id="PF12826">
    <property type="entry name" value="HHH_2"/>
    <property type="match status" value="1"/>
</dbReference>
<evidence type="ECO:0000313" key="4">
    <source>
        <dbReference type="EMBL" id="TLP59909.1"/>
    </source>
</evidence>
<evidence type="ECO:0000313" key="5">
    <source>
        <dbReference type="Proteomes" id="UP000309033"/>
    </source>
</evidence>